<dbReference type="EMBL" id="FOIZ01000001">
    <property type="protein sequence ID" value="SEW25891.1"/>
    <property type="molecule type" value="Genomic_DNA"/>
</dbReference>
<name>A0A1I0QG02_9RHOB</name>
<evidence type="ECO:0000313" key="4">
    <source>
        <dbReference type="Proteomes" id="UP000199167"/>
    </source>
</evidence>
<keyword evidence="4" id="KW-1185">Reference proteome</keyword>
<organism evidence="3 4">
    <name type="scientific">Cognatiyoonia koreensis</name>
    <dbReference type="NCBI Taxonomy" id="364200"/>
    <lineage>
        <taxon>Bacteria</taxon>
        <taxon>Pseudomonadati</taxon>
        <taxon>Pseudomonadota</taxon>
        <taxon>Alphaproteobacteria</taxon>
        <taxon>Rhodobacterales</taxon>
        <taxon>Paracoccaceae</taxon>
        <taxon>Cognatiyoonia</taxon>
    </lineage>
</organism>
<gene>
    <name evidence="3" type="ORF">SAMN04488515_1886</name>
</gene>
<evidence type="ECO:0000313" key="3">
    <source>
        <dbReference type="EMBL" id="SEW25891.1"/>
    </source>
</evidence>
<proteinExistence type="predicted"/>
<dbReference type="Gene3D" id="3.90.190.10">
    <property type="entry name" value="Protein tyrosine phosphatase superfamily"/>
    <property type="match status" value="1"/>
</dbReference>
<evidence type="ECO:0000259" key="2">
    <source>
        <dbReference type="Pfam" id="PF22741"/>
    </source>
</evidence>
<protein>
    <submittedName>
        <fullName evidence="3">Tyrosine phosphatase family protein</fullName>
    </submittedName>
</protein>
<dbReference type="OrthoDB" id="9814896at2"/>
<sequence>MSPKPQTDIADRKASYGRDITDPTERRRSRWYVLFSDHGILRTFWTNFGQVAEGVYRSNHPGHTRLETYKKNGIKAVLNLRGKGKRAPYLFEEESCAALGLDLISIPLHARQPAKRDHILNLFSAFDTIQRPFVMHCKSGADRAGLASALYLLDQGAPVSEARKELSLRYFHLRFTKTGVQDHMLDLFEQRQAEGQIGIRDWIANEYDPAVLEASFAKKKILPV</sequence>
<dbReference type="Proteomes" id="UP000199167">
    <property type="component" value="Unassembled WGS sequence"/>
</dbReference>
<dbReference type="RefSeq" id="WP_089993138.1">
    <property type="nucleotide sequence ID" value="NZ_FOIZ01000001.1"/>
</dbReference>
<dbReference type="SUPFAM" id="SSF52799">
    <property type="entry name" value="(Phosphotyrosine protein) phosphatases II"/>
    <property type="match status" value="1"/>
</dbReference>
<accession>A0A1I0QG02</accession>
<reference evidence="3 4" key="1">
    <citation type="submission" date="2016-10" db="EMBL/GenBank/DDBJ databases">
        <authorList>
            <person name="de Groot N.N."/>
        </authorList>
    </citation>
    <scope>NUCLEOTIDE SEQUENCE [LARGE SCALE GENOMIC DNA]</scope>
    <source>
        <strain evidence="3 4">DSM 17925</strain>
    </source>
</reference>
<dbReference type="AlphaFoldDB" id="A0A1I0QG02"/>
<feature type="domain" description="DSP-PTPase phosphatase fused to NAD+ Kinase" evidence="2">
    <location>
        <begin position="67"/>
        <end position="169"/>
    </location>
</feature>
<dbReference type="InterPro" id="IPR055214">
    <property type="entry name" value="PTP-NADK"/>
</dbReference>
<dbReference type="InterPro" id="IPR029021">
    <property type="entry name" value="Prot-tyrosine_phosphatase-like"/>
</dbReference>
<dbReference type="Pfam" id="PF22741">
    <property type="entry name" value="PTP-NADK"/>
    <property type="match status" value="1"/>
</dbReference>
<feature type="compositionally biased region" description="Basic and acidic residues" evidence="1">
    <location>
        <begin position="9"/>
        <end position="20"/>
    </location>
</feature>
<evidence type="ECO:0000256" key="1">
    <source>
        <dbReference type="SAM" id="MobiDB-lite"/>
    </source>
</evidence>
<dbReference type="STRING" id="364200.SAMN04488515_1886"/>
<feature type="region of interest" description="Disordered" evidence="1">
    <location>
        <begin position="1"/>
        <end position="20"/>
    </location>
</feature>